<keyword evidence="3" id="KW-1185">Reference proteome</keyword>
<dbReference type="OrthoDB" id="1689567at2759"/>
<sequence length="361" mass="39709">MSSLTCACGFKRAVETLTKRVRHDHAGDESVCDSAHARGHEIPASMRLATETIQSILSLLPTQDFNAARHTCRLWLFASLERKLLEDMLRRAGWWSSMLRIIPPMAAGRAPTICQEQIMSKWIARESNLARCDESAFVQVGETDFRSLAGQCRSDDFGCDDFRLHGQVCFTVSLCGRYLIATLGQLAFLYELNHVCRHGQSAWAVPLRKRQGMPLGFMRPVAAIICPRRVLSCSMDTSSGRHSVAFLMEGRVGMVCDVGLTRDGRTGRTGRTGRAGRAEAASSMTGPLPSCRIPTQSSTAPDAHDSCVCHRRSPYEPPCTETGDRSVYRNICNADDPPRSVAICPQRNCVAFGCSAGIELH</sequence>
<name>A0A9P7SYH7_9HYPO</name>
<comment type="caution">
    <text evidence="2">The sequence shown here is derived from an EMBL/GenBank/DDBJ whole genome shotgun (WGS) entry which is preliminary data.</text>
</comment>
<dbReference type="Proteomes" id="UP000748025">
    <property type="component" value="Unassembled WGS sequence"/>
</dbReference>
<evidence type="ECO:0000256" key="1">
    <source>
        <dbReference type="SAM" id="MobiDB-lite"/>
    </source>
</evidence>
<evidence type="ECO:0000313" key="3">
    <source>
        <dbReference type="Proteomes" id="UP000748025"/>
    </source>
</evidence>
<dbReference type="SUPFAM" id="SSF81383">
    <property type="entry name" value="F-box domain"/>
    <property type="match status" value="1"/>
</dbReference>
<evidence type="ECO:0000313" key="2">
    <source>
        <dbReference type="EMBL" id="KAG6002266.1"/>
    </source>
</evidence>
<protein>
    <recommendedName>
        <fullName evidence="4">F-box domain-containing protein</fullName>
    </recommendedName>
</protein>
<dbReference type="EMBL" id="SRPW01001360">
    <property type="protein sequence ID" value="KAG6002266.1"/>
    <property type="molecule type" value="Genomic_DNA"/>
</dbReference>
<organism evidence="2 3">
    <name type="scientific">Claviceps pusilla</name>
    <dbReference type="NCBI Taxonomy" id="123648"/>
    <lineage>
        <taxon>Eukaryota</taxon>
        <taxon>Fungi</taxon>
        <taxon>Dikarya</taxon>
        <taxon>Ascomycota</taxon>
        <taxon>Pezizomycotina</taxon>
        <taxon>Sordariomycetes</taxon>
        <taxon>Hypocreomycetidae</taxon>
        <taxon>Hypocreales</taxon>
        <taxon>Clavicipitaceae</taxon>
        <taxon>Claviceps</taxon>
    </lineage>
</organism>
<dbReference type="InterPro" id="IPR036047">
    <property type="entry name" value="F-box-like_dom_sf"/>
</dbReference>
<gene>
    <name evidence="2" type="ORF">E4U43_001149</name>
</gene>
<evidence type="ECO:0008006" key="4">
    <source>
        <dbReference type="Google" id="ProtNLM"/>
    </source>
</evidence>
<accession>A0A9P7SYH7</accession>
<feature type="region of interest" description="Disordered" evidence="1">
    <location>
        <begin position="265"/>
        <end position="290"/>
    </location>
</feature>
<proteinExistence type="predicted"/>
<dbReference type="AlphaFoldDB" id="A0A9P7SYH7"/>
<reference evidence="2" key="1">
    <citation type="journal article" date="2020" name="bioRxiv">
        <title>Whole genome comparisons of ergot fungi reveals the divergence and evolution of species within the genus Claviceps are the result of varying mechanisms driving genome evolution and host range expansion.</title>
        <authorList>
            <person name="Wyka S.A."/>
            <person name="Mondo S.J."/>
            <person name="Liu M."/>
            <person name="Dettman J."/>
            <person name="Nalam V."/>
            <person name="Broders K.D."/>
        </authorList>
    </citation>
    <scope>NUCLEOTIDE SEQUENCE</scope>
    <source>
        <strain evidence="2">CCC 602</strain>
    </source>
</reference>